<feature type="transmembrane region" description="Helical" evidence="2">
    <location>
        <begin position="65"/>
        <end position="82"/>
    </location>
</feature>
<gene>
    <name evidence="3" type="ORF">NUM_10270</name>
</gene>
<reference evidence="4" key="1">
    <citation type="journal article" date="2021" name="Int. J. Syst. Evol. Microbiol.">
        <title>Actinocatenispora comari sp. nov., an endophytic actinomycete isolated from aerial parts of Comarum salesowianum.</title>
        <authorList>
            <person name="Oyunbileg N."/>
            <person name="Iizaka Y."/>
            <person name="Hamada M."/>
            <person name="Davaapurev B.O."/>
            <person name="Fukumoto A."/>
            <person name="Tsetseg B."/>
            <person name="Kato F."/>
            <person name="Tamura T."/>
            <person name="Batkhuu J."/>
            <person name="Anzai Y."/>
        </authorList>
    </citation>
    <scope>NUCLEOTIDE SEQUENCE [LARGE SCALE GENOMIC DNA]</scope>
    <source>
        <strain evidence="4">NUM-2625</strain>
    </source>
</reference>
<keyword evidence="2" id="KW-0812">Transmembrane</keyword>
<feature type="region of interest" description="Disordered" evidence="1">
    <location>
        <begin position="84"/>
        <end position="116"/>
    </location>
</feature>
<proteinExistence type="predicted"/>
<protein>
    <recommendedName>
        <fullName evidence="5">DUF3040 domain-containing protein</fullName>
    </recommendedName>
</protein>
<evidence type="ECO:0008006" key="5">
    <source>
        <dbReference type="Google" id="ProtNLM"/>
    </source>
</evidence>
<name>A0A8J4ABM7_9ACTN</name>
<organism evidence="3 4">
    <name type="scientific">Actinocatenispora comari</name>
    <dbReference type="NCBI Taxonomy" id="2807577"/>
    <lineage>
        <taxon>Bacteria</taxon>
        <taxon>Bacillati</taxon>
        <taxon>Actinomycetota</taxon>
        <taxon>Actinomycetes</taxon>
        <taxon>Micromonosporales</taxon>
        <taxon>Micromonosporaceae</taxon>
        <taxon>Actinocatenispora</taxon>
    </lineage>
</organism>
<dbReference type="InterPro" id="IPR021401">
    <property type="entry name" value="DUF3040"/>
</dbReference>
<evidence type="ECO:0000256" key="2">
    <source>
        <dbReference type="SAM" id="Phobius"/>
    </source>
</evidence>
<keyword evidence="2" id="KW-0472">Membrane</keyword>
<evidence type="ECO:0000256" key="1">
    <source>
        <dbReference type="SAM" id="MobiDB-lite"/>
    </source>
</evidence>
<dbReference type="EMBL" id="BOPO01000009">
    <property type="protein sequence ID" value="GIL25773.1"/>
    <property type="molecule type" value="Genomic_DNA"/>
</dbReference>
<keyword evidence="2" id="KW-1133">Transmembrane helix</keyword>
<comment type="caution">
    <text evidence="3">The sequence shown here is derived from an EMBL/GenBank/DDBJ whole genome shotgun (WGS) entry which is preliminary data.</text>
</comment>
<feature type="transmembrane region" description="Helical" evidence="2">
    <location>
        <begin position="41"/>
        <end position="59"/>
    </location>
</feature>
<evidence type="ECO:0000313" key="4">
    <source>
        <dbReference type="Proteomes" id="UP000614996"/>
    </source>
</evidence>
<dbReference type="RefSeq" id="WP_207123370.1">
    <property type="nucleotide sequence ID" value="NZ_BOPO01000009.1"/>
</dbReference>
<feature type="compositionally biased region" description="Low complexity" evidence="1">
    <location>
        <begin position="98"/>
        <end position="116"/>
    </location>
</feature>
<sequence>MPLSEHEQRLFEEIERSLADDPKFASAVRANDPRHHARRRLVIAGIILVVGLGVLVAGAMLHSTLLGVIGFVIMLAGPAFALQSRRRTGSRRGRGHLRVVGGSSRRPRRSTTSLRRGGSWLDRLEDRWRNRPEGHR</sequence>
<keyword evidence="4" id="KW-1185">Reference proteome</keyword>
<dbReference type="Proteomes" id="UP000614996">
    <property type="component" value="Unassembled WGS sequence"/>
</dbReference>
<dbReference type="Pfam" id="PF11239">
    <property type="entry name" value="DUF3040"/>
    <property type="match status" value="1"/>
</dbReference>
<accession>A0A8J4ABM7</accession>
<evidence type="ECO:0000313" key="3">
    <source>
        <dbReference type="EMBL" id="GIL25773.1"/>
    </source>
</evidence>
<dbReference type="AlphaFoldDB" id="A0A8J4ABM7"/>
<feature type="compositionally biased region" description="Basic residues" evidence="1">
    <location>
        <begin position="84"/>
        <end position="97"/>
    </location>
</feature>